<dbReference type="AlphaFoldDB" id="A0A7R8WQR7"/>
<dbReference type="EMBL" id="OB665926">
    <property type="protein sequence ID" value="CAD7233265.1"/>
    <property type="molecule type" value="Genomic_DNA"/>
</dbReference>
<gene>
    <name evidence="1" type="ORF">CTOB1V02_LOCUS11088</name>
</gene>
<organism evidence="1">
    <name type="scientific">Cyprideis torosa</name>
    <dbReference type="NCBI Taxonomy" id="163714"/>
    <lineage>
        <taxon>Eukaryota</taxon>
        <taxon>Metazoa</taxon>
        <taxon>Ecdysozoa</taxon>
        <taxon>Arthropoda</taxon>
        <taxon>Crustacea</taxon>
        <taxon>Oligostraca</taxon>
        <taxon>Ostracoda</taxon>
        <taxon>Podocopa</taxon>
        <taxon>Podocopida</taxon>
        <taxon>Cytherocopina</taxon>
        <taxon>Cytheroidea</taxon>
        <taxon>Cytherideidae</taxon>
        <taxon>Cyprideis</taxon>
    </lineage>
</organism>
<evidence type="ECO:0000313" key="1">
    <source>
        <dbReference type="EMBL" id="CAD7233265.1"/>
    </source>
</evidence>
<reference evidence="1" key="1">
    <citation type="submission" date="2020-11" db="EMBL/GenBank/DDBJ databases">
        <authorList>
            <person name="Tran Van P."/>
        </authorList>
    </citation>
    <scope>NUCLEOTIDE SEQUENCE</scope>
</reference>
<proteinExistence type="predicted"/>
<sequence length="163" mass="17959">MGREEEFLGKWYGLALTPKLLTWLTLTTGVAFIAFIACFLFTTSESIPCFVILPITGFLLGLDLFLLFKHIHAKRTDDEGVQDDNIADVNPTASRPFPVPLPATMIQSSYQDLNTLPVQNFSKHESTLPPTYEEATGRPVPSLPYGLAPSLRTNVYSPSAPSL</sequence>
<protein>
    <submittedName>
        <fullName evidence="1">Uncharacterized protein</fullName>
    </submittedName>
</protein>
<accession>A0A7R8WQR7</accession>
<name>A0A7R8WQR7_9CRUS</name>